<evidence type="ECO:0000313" key="8">
    <source>
        <dbReference type="Proteomes" id="UP000293925"/>
    </source>
</evidence>
<evidence type="ECO:0000313" key="7">
    <source>
        <dbReference type="EMBL" id="TCD19389.1"/>
    </source>
</evidence>
<dbReference type="AlphaFoldDB" id="A0A4R0PIC9"/>
<evidence type="ECO:0000256" key="1">
    <source>
        <dbReference type="ARBA" id="ARBA00004442"/>
    </source>
</evidence>
<keyword evidence="4" id="KW-0472">Membrane</keyword>
<dbReference type="SUPFAM" id="SSF48452">
    <property type="entry name" value="TPR-like"/>
    <property type="match status" value="1"/>
</dbReference>
<keyword evidence="8" id="KW-1185">Reference proteome</keyword>
<dbReference type="GO" id="GO:0009279">
    <property type="term" value="C:cell outer membrane"/>
    <property type="evidence" value="ECO:0007669"/>
    <property type="project" value="UniProtKB-SubCell"/>
</dbReference>
<dbReference type="Proteomes" id="UP000293925">
    <property type="component" value="Unassembled WGS sequence"/>
</dbReference>
<dbReference type="Gene3D" id="1.25.40.390">
    <property type="match status" value="1"/>
</dbReference>
<sequence length="48" mass="5561">MILWLSIHDAKRTQTNIGNIPWNSTRLVFPIPQREIDANTKLVQNPGY</sequence>
<evidence type="ECO:0000256" key="2">
    <source>
        <dbReference type="ARBA" id="ARBA00006275"/>
    </source>
</evidence>
<comment type="caution">
    <text evidence="7">The sequence shown here is derived from an EMBL/GenBank/DDBJ whole genome shotgun (WGS) entry which is preliminary data.</text>
</comment>
<keyword evidence="5" id="KW-0998">Cell outer membrane</keyword>
<comment type="similarity">
    <text evidence="2">Belongs to the SusD family.</text>
</comment>
<dbReference type="InterPro" id="IPR011990">
    <property type="entry name" value="TPR-like_helical_dom_sf"/>
</dbReference>
<keyword evidence="3" id="KW-0732">Signal</keyword>
<feature type="domain" description="RagB/SusD" evidence="6">
    <location>
        <begin position="16"/>
        <end position="48"/>
    </location>
</feature>
<dbReference type="Pfam" id="PF07980">
    <property type="entry name" value="SusD_RagB"/>
    <property type="match status" value="1"/>
</dbReference>
<reference evidence="7 8" key="1">
    <citation type="submission" date="2019-02" db="EMBL/GenBank/DDBJ databases">
        <title>Pedobacter sp. RP-3-21 sp. nov., isolated from Arctic soil.</title>
        <authorList>
            <person name="Dahal R.H."/>
        </authorList>
    </citation>
    <scope>NUCLEOTIDE SEQUENCE [LARGE SCALE GENOMIC DNA]</scope>
    <source>
        <strain evidence="7 8">RP-3-21</strain>
    </source>
</reference>
<comment type="subcellular location">
    <subcellularLocation>
        <location evidence="1">Cell outer membrane</location>
    </subcellularLocation>
</comment>
<name>A0A4R0PIC9_9SPHI</name>
<protein>
    <submittedName>
        <fullName evidence="7">RagB/SusD family nutrient uptake outer membrane protein</fullName>
    </submittedName>
</protein>
<accession>A0A4R0PIC9</accession>
<dbReference type="OrthoDB" id="630434at2"/>
<evidence type="ECO:0000259" key="6">
    <source>
        <dbReference type="Pfam" id="PF07980"/>
    </source>
</evidence>
<proteinExistence type="inferred from homology"/>
<evidence type="ECO:0000256" key="5">
    <source>
        <dbReference type="ARBA" id="ARBA00023237"/>
    </source>
</evidence>
<organism evidence="7 8">
    <name type="scientific">Pedobacter psychrodurus</name>
    <dbReference type="NCBI Taxonomy" id="2530456"/>
    <lineage>
        <taxon>Bacteria</taxon>
        <taxon>Pseudomonadati</taxon>
        <taxon>Bacteroidota</taxon>
        <taxon>Sphingobacteriia</taxon>
        <taxon>Sphingobacteriales</taxon>
        <taxon>Sphingobacteriaceae</taxon>
        <taxon>Pedobacter</taxon>
    </lineage>
</organism>
<evidence type="ECO:0000256" key="4">
    <source>
        <dbReference type="ARBA" id="ARBA00023136"/>
    </source>
</evidence>
<dbReference type="InterPro" id="IPR012944">
    <property type="entry name" value="SusD_RagB_dom"/>
</dbReference>
<evidence type="ECO:0000256" key="3">
    <source>
        <dbReference type="ARBA" id="ARBA00022729"/>
    </source>
</evidence>
<dbReference type="EMBL" id="SJSO01000022">
    <property type="protein sequence ID" value="TCD19389.1"/>
    <property type="molecule type" value="Genomic_DNA"/>
</dbReference>
<gene>
    <name evidence="7" type="ORF">EZ456_20620</name>
</gene>